<dbReference type="Gene3D" id="3.30.9.10">
    <property type="entry name" value="D-Amino Acid Oxidase, subunit A, domain 2"/>
    <property type="match status" value="1"/>
</dbReference>
<dbReference type="Pfam" id="PF01266">
    <property type="entry name" value="DAO"/>
    <property type="match status" value="1"/>
</dbReference>
<dbReference type="RefSeq" id="WP_132144057.1">
    <property type="nucleotide sequence ID" value="NZ_SMCS01000004.1"/>
</dbReference>
<dbReference type="AlphaFoldDB" id="A0A4R3YM60"/>
<evidence type="ECO:0000313" key="4">
    <source>
        <dbReference type="EMBL" id="TCV93895.1"/>
    </source>
</evidence>
<evidence type="ECO:0000256" key="2">
    <source>
        <dbReference type="SAM" id="Phobius"/>
    </source>
</evidence>
<evidence type="ECO:0000256" key="1">
    <source>
        <dbReference type="ARBA" id="ARBA00023002"/>
    </source>
</evidence>
<keyword evidence="5" id="KW-1185">Reference proteome</keyword>
<keyword evidence="1" id="KW-0560">Oxidoreductase</keyword>
<dbReference type="InterPro" id="IPR006076">
    <property type="entry name" value="FAD-dep_OxRdtase"/>
</dbReference>
<protein>
    <submittedName>
        <fullName evidence="4">D-arginine dehydrogenase</fullName>
    </submittedName>
</protein>
<gene>
    <name evidence="4" type="ORF">EC912_10490</name>
</gene>
<organism evidence="4 5">
    <name type="scientific">Luteibacter rhizovicinus</name>
    <dbReference type="NCBI Taxonomy" id="242606"/>
    <lineage>
        <taxon>Bacteria</taxon>
        <taxon>Pseudomonadati</taxon>
        <taxon>Pseudomonadota</taxon>
        <taxon>Gammaproteobacteria</taxon>
        <taxon>Lysobacterales</taxon>
        <taxon>Rhodanobacteraceae</taxon>
        <taxon>Luteibacter</taxon>
    </lineage>
</organism>
<evidence type="ECO:0000259" key="3">
    <source>
        <dbReference type="Pfam" id="PF01266"/>
    </source>
</evidence>
<dbReference type="PANTHER" id="PTHR13847:SF287">
    <property type="entry name" value="FAD-DEPENDENT OXIDOREDUCTASE DOMAIN-CONTAINING PROTEIN 1"/>
    <property type="match status" value="1"/>
</dbReference>
<evidence type="ECO:0000313" key="5">
    <source>
        <dbReference type="Proteomes" id="UP000295645"/>
    </source>
</evidence>
<dbReference type="OrthoDB" id="9806257at2"/>
<dbReference type="GO" id="GO:0016491">
    <property type="term" value="F:oxidoreductase activity"/>
    <property type="evidence" value="ECO:0007669"/>
    <property type="project" value="UniProtKB-KW"/>
</dbReference>
<keyword evidence="2" id="KW-0812">Transmembrane</keyword>
<name>A0A4R3YM60_9GAMM</name>
<feature type="domain" description="FAD dependent oxidoreductase" evidence="3">
    <location>
        <begin position="8"/>
        <end position="351"/>
    </location>
</feature>
<comment type="caution">
    <text evidence="4">The sequence shown here is derived from an EMBL/GenBank/DDBJ whole genome shotgun (WGS) entry which is preliminary data.</text>
</comment>
<sequence length="382" mass="41465">MNDTTDFDIIVIGAGIAGASIAWFLAPHARVLILEREAFAGMHTTGRSAAHFSESYGSPQVRALTRATRPFLDRPPAGFAGHPLLLRRGNVVIGNVAQADRVREEYETVKPHTHDLELIEARRLLAMVPVLRPEAAHIALFEPSSADIDVNELHQGFLRGARARGSELRLDADIRGIARNAGRWEVACTERAYRAPVLVNAAGAWADEVAVQAGVAPIGLEPRRRSAFLFEPPPAIDTSTWPFVVDIDETFYFKPDAGLLLGSAANADPVSPHDVQPEEYDIALGIHRIEEATTMTIRRPTRTWAGLRSFVADGDLVGGYDTDVEGFFWLAAQGGYGIQTSAAMAEACANLVLHRPLPAHLVDAGLSAEMLGPARLRRDPLL</sequence>
<accession>A0A4R3YM60</accession>
<keyword evidence="2" id="KW-1133">Transmembrane helix</keyword>
<reference evidence="4 5" key="1">
    <citation type="submission" date="2019-03" db="EMBL/GenBank/DDBJ databases">
        <title>Above-ground endophytic microbial communities from plants in different locations in the United States.</title>
        <authorList>
            <person name="Frank C."/>
        </authorList>
    </citation>
    <scope>NUCLEOTIDE SEQUENCE [LARGE SCALE GENOMIC DNA]</scope>
    <source>
        <strain evidence="4 5">LP_13_YM</strain>
    </source>
</reference>
<dbReference type="SUPFAM" id="SSF51905">
    <property type="entry name" value="FAD/NAD(P)-binding domain"/>
    <property type="match status" value="1"/>
</dbReference>
<dbReference type="InterPro" id="IPR036188">
    <property type="entry name" value="FAD/NAD-bd_sf"/>
</dbReference>
<feature type="transmembrane region" description="Helical" evidence="2">
    <location>
        <begin position="7"/>
        <end position="26"/>
    </location>
</feature>
<dbReference type="Gene3D" id="3.50.50.60">
    <property type="entry name" value="FAD/NAD(P)-binding domain"/>
    <property type="match status" value="1"/>
</dbReference>
<dbReference type="EMBL" id="SMCS01000004">
    <property type="protein sequence ID" value="TCV93895.1"/>
    <property type="molecule type" value="Genomic_DNA"/>
</dbReference>
<proteinExistence type="predicted"/>
<dbReference type="GO" id="GO:0005737">
    <property type="term" value="C:cytoplasm"/>
    <property type="evidence" value="ECO:0007669"/>
    <property type="project" value="TreeGrafter"/>
</dbReference>
<keyword evidence="2" id="KW-0472">Membrane</keyword>
<dbReference type="PANTHER" id="PTHR13847">
    <property type="entry name" value="SARCOSINE DEHYDROGENASE-RELATED"/>
    <property type="match status" value="1"/>
</dbReference>
<dbReference type="Proteomes" id="UP000295645">
    <property type="component" value="Unassembled WGS sequence"/>
</dbReference>